<sequence>MGTAGKIDRMKKNQDSSQKLADRKKVGHPTFHRRICNVCKVLATIHHNLTHKLRRLLG</sequence>
<evidence type="ECO:0000313" key="2">
    <source>
        <dbReference type="EMBL" id="EMF81137.1"/>
    </source>
</evidence>
<accession>M3FL89</accession>
<evidence type="ECO:0000313" key="3">
    <source>
        <dbReference type="Proteomes" id="UP000011770"/>
    </source>
</evidence>
<feature type="compositionally biased region" description="Basic and acidic residues" evidence="1">
    <location>
        <begin position="1"/>
        <end position="24"/>
    </location>
</feature>
<name>M3FL89_9LEPT</name>
<reference evidence="2 3" key="1">
    <citation type="submission" date="2013-01" db="EMBL/GenBank/DDBJ databases">
        <authorList>
            <person name="Harkins D.M."/>
            <person name="Durkin A.S."/>
            <person name="Brinkac L.M."/>
            <person name="Haft D.H."/>
            <person name="Selengut J.D."/>
            <person name="Sanka R."/>
            <person name="DePew J."/>
            <person name="Purushe J."/>
            <person name="Tulsiani S.M."/>
            <person name="Graham G.C."/>
            <person name="Burns M.-A."/>
            <person name="Dohnt M.F."/>
            <person name="Smythe L.D."/>
            <person name="McKay D.B."/>
            <person name="Craig S.B."/>
            <person name="Vinetz J.M."/>
            <person name="Sutton G.G."/>
            <person name="Nierman W.C."/>
            <person name="Fouts D.E."/>
        </authorList>
    </citation>
    <scope>NUCLEOTIDE SEQUENCE [LARGE SCALE GENOMIC DNA]</scope>
    <source>
        <strain evidence="2 3">LT2116</strain>
    </source>
</reference>
<protein>
    <submittedName>
        <fullName evidence="2">Uncharacterized protein</fullName>
    </submittedName>
</protein>
<dbReference type="Proteomes" id="UP000011770">
    <property type="component" value="Unassembled WGS sequence"/>
</dbReference>
<dbReference type="AlphaFoldDB" id="M3FL89"/>
<proteinExistence type="predicted"/>
<evidence type="ECO:0000256" key="1">
    <source>
        <dbReference type="SAM" id="MobiDB-lite"/>
    </source>
</evidence>
<gene>
    <name evidence="2" type="ORF">LEP1GSC188_3550</name>
</gene>
<feature type="region of interest" description="Disordered" evidence="1">
    <location>
        <begin position="1"/>
        <end position="27"/>
    </location>
</feature>
<dbReference type="EMBL" id="AHOR02000040">
    <property type="protein sequence ID" value="EMF81137.1"/>
    <property type="molecule type" value="Genomic_DNA"/>
</dbReference>
<comment type="caution">
    <text evidence="2">The sequence shown here is derived from an EMBL/GenBank/DDBJ whole genome shotgun (WGS) entry which is preliminary data.</text>
</comment>
<organism evidence="2 3">
    <name type="scientific">Leptospira weilii serovar Topaz str. LT2116</name>
    <dbReference type="NCBI Taxonomy" id="1088540"/>
    <lineage>
        <taxon>Bacteria</taxon>
        <taxon>Pseudomonadati</taxon>
        <taxon>Spirochaetota</taxon>
        <taxon>Spirochaetia</taxon>
        <taxon>Leptospirales</taxon>
        <taxon>Leptospiraceae</taxon>
        <taxon>Leptospira</taxon>
    </lineage>
</organism>